<dbReference type="InterPro" id="IPR052515">
    <property type="entry name" value="Gfo/Idh/MocA_Oxidoreductase"/>
</dbReference>
<evidence type="ECO:0000259" key="2">
    <source>
        <dbReference type="Pfam" id="PF22725"/>
    </source>
</evidence>
<dbReference type="RefSeq" id="WP_023392895.1">
    <property type="nucleotide sequence ID" value="NZ_ASGZ01000002.1"/>
</dbReference>
<comment type="caution">
    <text evidence="3">The sequence shown here is derived from an EMBL/GenBank/DDBJ whole genome shotgun (WGS) entry which is preliminary data.</text>
</comment>
<dbReference type="SUPFAM" id="SSF55347">
    <property type="entry name" value="Glyceraldehyde-3-phosphate dehydrogenase-like, C-terminal domain"/>
    <property type="match status" value="1"/>
</dbReference>
<dbReference type="Pfam" id="PF22725">
    <property type="entry name" value="GFO_IDH_MocA_C3"/>
    <property type="match status" value="1"/>
</dbReference>
<dbReference type="STRING" id="1324957.K933_01482"/>
<gene>
    <name evidence="3" type="ORF">K933_01482</name>
</gene>
<evidence type="ECO:0000313" key="3">
    <source>
        <dbReference type="EMBL" id="ESP90191.1"/>
    </source>
</evidence>
<dbReference type="InterPro" id="IPR000683">
    <property type="entry name" value="Gfo/Idh/MocA-like_OxRdtase_N"/>
</dbReference>
<organism evidence="3 4">
    <name type="scientific">Candidatus Halobonum tyrrellensis G22</name>
    <dbReference type="NCBI Taxonomy" id="1324957"/>
    <lineage>
        <taxon>Archaea</taxon>
        <taxon>Methanobacteriati</taxon>
        <taxon>Methanobacteriota</taxon>
        <taxon>Stenosarchaea group</taxon>
        <taxon>Halobacteria</taxon>
        <taxon>Halobacteriales</taxon>
        <taxon>Haloferacaceae</taxon>
        <taxon>Candidatus Halobonum</taxon>
    </lineage>
</organism>
<dbReference type="EMBL" id="ASGZ01000002">
    <property type="protein sequence ID" value="ESP90191.1"/>
    <property type="molecule type" value="Genomic_DNA"/>
</dbReference>
<dbReference type="Proteomes" id="UP000017840">
    <property type="component" value="Unassembled WGS sequence"/>
</dbReference>
<evidence type="ECO:0000259" key="1">
    <source>
        <dbReference type="Pfam" id="PF01408"/>
    </source>
</evidence>
<sequence>MSGPLRYGVVGCSSMGETHAKAVERVDGAELVACADIDEPTARELGDAHGCDAYADHAAMLDGADLDAVSVCTPNGTHADVVVDAAAADAAVLCEKPLDVTPERVDRLVDACREAGVTLGGVFQRRTLPEMEFFRETVRSDEFGRVLLADAELKWHRGPSYFEGWHGSASLDGGVLFTQALHVLDLLRWAVGDVTRVAASFDTLHHDVEVPDTAALSLEFEGGARGTVSATTATQPGQPIRLRANGTEGSVRLHEGGVDAYETAAGRQTVDLDPAEEGAHTVQVRDFVGAVREGREPMIPPADARAAVDVVFAAQASVRRGEWVPVDEFGDRA</sequence>
<feature type="domain" description="Gfo/Idh/MocA-like oxidoreductase N-terminal" evidence="1">
    <location>
        <begin position="5"/>
        <end position="119"/>
    </location>
</feature>
<evidence type="ECO:0008006" key="5">
    <source>
        <dbReference type="Google" id="ProtNLM"/>
    </source>
</evidence>
<dbReference type="InterPro" id="IPR036291">
    <property type="entry name" value="NAD(P)-bd_dom_sf"/>
</dbReference>
<accession>V4GYC5</accession>
<reference evidence="3 4" key="1">
    <citation type="journal article" date="2013" name="Genome Announc.">
        <title>Draft Genome Sequence of 'Candidatus Halobonum tyrrellensis' Strain G22, Isolated from the Hypersaline Waters of Lake Tyrrell, Australia.</title>
        <authorList>
            <person name="Ugalde J.A."/>
            <person name="Narasingarao P."/>
            <person name="Kuo S."/>
            <person name="Podell S."/>
            <person name="Allen E.E."/>
        </authorList>
    </citation>
    <scope>NUCLEOTIDE SEQUENCE [LARGE SCALE GENOMIC DNA]</scope>
    <source>
        <strain evidence="3 4">G22</strain>
    </source>
</reference>
<proteinExistence type="predicted"/>
<dbReference type="PANTHER" id="PTHR43249">
    <property type="entry name" value="UDP-N-ACETYL-2-AMINO-2-DEOXY-D-GLUCURONATE OXIDASE"/>
    <property type="match status" value="1"/>
</dbReference>
<dbReference type="PANTHER" id="PTHR43249:SF1">
    <property type="entry name" value="D-GLUCOSIDE 3-DEHYDROGENASE"/>
    <property type="match status" value="1"/>
</dbReference>
<dbReference type="eggNOG" id="arCOG01622">
    <property type="taxonomic scope" value="Archaea"/>
</dbReference>
<dbReference type="AlphaFoldDB" id="V4GYC5"/>
<dbReference type="Pfam" id="PF01408">
    <property type="entry name" value="GFO_IDH_MocA"/>
    <property type="match status" value="1"/>
</dbReference>
<dbReference type="Gene3D" id="3.40.50.720">
    <property type="entry name" value="NAD(P)-binding Rossmann-like Domain"/>
    <property type="match status" value="1"/>
</dbReference>
<dbReference type="InterPro" id="IPR055170">
    <property type="entry name" value="GFO_IDH_MocA-like_dom"/>
</dbReference>
<keyword evidence="4" id="KW-1185">Reference proteome</keyword>
<evidence type="ECO:0000313" key="4">
    <source>
        <dbReference type="Proteomes" id="UP000017840"/>
    </source>
</evidence>
<feature type="domain" description="GFO/IDH/MocA-like oxidoreductase" evidence="2">
    <location>
        <begin position="135"/>
        <end position="252"/>
    </location>
</feature>
<protein>
    <recommendedName>
        <fullName evidence="5">Dehydrogenase</fullName>
    </recommendedName>
</protein>
<dbReference type="Gene3D" id="3.30.360.10">
    <property type="entry name" value="Dihydrodipicolinate Reductase, domain 2"/>
    <property type="match status" value="1"/>
</dbReference>
<name>V4GYC5_9EURY</name>
<dbReference type="SUPFAM" id="SSF51735">
    <property type="entry name" value="NAD(P)-binding Rossmann-fold domains"/>
    <property type="match status" value="1"/>
</dbReference>
<dbReference type="GO" id="GO:0000166">
    <property type="term" value="F:nucleotide binding"/>
    <property type="evidence" value="ECO:0007669"/>
    <property type="project" value="InterPro"/>
</dbReference>